<reference evidence="1" key="1">
    <citation type="submission" date="2020-03" db="EMBL/GenBank/DDBJ databases">
        <title>The deep terrestrial virosphere.</title>
        <authorList>
            <person name="Holmfeldt K."/>
            <person name="Nilsson E."/>
            <person name="Simone D."/>
            <person name="Lopez-Fernandez M."/>
            <person name="Wu X."/>
            <person name="de Brujin I."/>
            <person name="Lundin D."/>
            <person name="Andersson A."/>
            <person name="Bertilsson S."/>
            <person name="Dopson M."/>
        </authorList>
    </citation>
    <scope>NUCLEOTIDE SEQUENCE</scope>
    <source>
        <strain evidence="1">TM448B04718</strain>
    </source>
</reference>
<name>A0A6M3Y058_9ZZZZ</name>
<dbReference type="EMBL" id="MT145101">
    <property type="protein sequence ID" value="QJI03587.1"/>
    <property type="molecule type" value="Genomic_DNA"/>
</dbReference>
<gene>
    <name evidence="1" type="ORF">TM448B04718_0007</name>
</gene>
<dbReference type="AlphaFoldDB" id="A0A6M3Y058"/>
<proteinExistence type="predicted"/>
<protein>
    <submittedName>
        <fullName evidence="1">Uncharacterized protein</fullName>
    </submittedName>
</protein>
<evidence type="ECO:0000313" key="1">
    <source>
        <dbReference type="EMBL" id="QJI03587.1"/>
    </source>
</evidence>
<organism evidence="1">
    <name type="scientific">viral metagenome</name>
    <dbReference type="NCBI Taxonomy" id="1070528"/>
    <lineage>
        <taxon>unclassified sequences</taxon>
        <taxon>metagenomes</taxon>
        <taxon>organismal metagenomes</taxon>
    </lineage>
</organism>
<accession>A0A6M3Y058</accession>
<sequence length="64" mass="7305">MLLQNFKDNLSRNLYGMTTKEANEKGICIQCREKAIPKCYSEAGKKEFYISGLCELCFDDICKG</sequence>